<dbReference type="InterPro" id="IPR017969">
    <property type="entry name" value="Heavy-metal-associated_CS"/>
</dbReference>
<dbReference type="RefSeq" id="WP_085416232.1">
    <property type="nucleotide sequence ID" value="NZ_CAUJPY010000020.1"/>
</dbReference>
<gene>
    <name evidence="3" type="ORF">NCTC10296_02314</name>
</gene>
<accession>A0A1X3CYP1</accession>
<dbReference type="InterPro" id="IPR036163">
    <property type="entry name" value="HMA_dom_sf"/>
</dbReference>
<dbReference type="OrthoDB" id="9813965at2"/>
<dbReference type="PANTHER" id="PTHR46594:SF4">
    <property type="entry name" value="P-TYPE CATION-TRANSPORTING ATPASE"/>
    <property type="match status" value="1"/>
</dbReference>
<dbReference type="Proteomes" id="UP000279284">
    <property type="component" value="Chromosome"/>
</dbReference>
<dbReference type="EMBL" id="LR134313">
    <property type="protein sequence ID" value="VEF03431.1"/>
    <property type="molecule type" value="Genomic_DNA"/>
</dbReference>
<name>A0A1X3CYP1_9NEIS</name>
<dbReference type="FunFam" id="3.30.70.100:FF:000033">
    <property type="entry name" value="Copper-transporting ATPase HMA5"/>
    <property type="match status" value="1"/>
</dbReference>
<dbReference type="Pfam" id="PF00403">
    <property type="entry name" value="HMA"/>
    <property type="match status" value="1"/>
</dbReference>
<feature type="domain" description="HMA" evidence="2">
    <location>
        <begin position="2"/>
        <end position="68"/>
    </location>
</feature>
<dbReference type="PANTHER" id="PTHR46594">
    <property type="entry name" value="P-TYPE CATION-TRANSPORTING ATPASE"/>
    <property type="match status" value="1"/>
</dbReference>
<reference evidence="3 4" key="1">
    <citation type="submission" date="2018-12" db="EMBL/GenBank/DDBJ databases">
        <authorList>
            <consortium name="Pathogen Informatics"/>
        </authorList>
    </citation>
    <scope>NUCLEOTIDE SEQUENCE [LARGE SCALE GENOMIC DNA]</scope>
    <source>
        <strain evidence="3 4">NCTC10296</strain>
    </source>
</reference>
<dbReference type="PROSITE" id="PS50846">
    <property type="entry name" value="HMA_2"/>
    <property type="match status" value="1"/>
</dbReference>
<evidence type="ECO:0000313" key="4">
    <source>
        <dbReference type="Proteomes" id="UP000279284"/>
    </source>
</evidence>
<dbReference type="InterPro" id="IPR006121">
    <property type="entry name" value="HMA_dom"/>
</dbReference>
<keyword evidence="1" id="KW-0479">Metal-binding</keyword>
<dbReference type="Gene3D" id="3.30.70.100">
    <property type="match status" value="1"/>
</dbReference>
<dbReference type="KEGG" id="nci:NCTC10296_02314"/>
<evidence type="ECO:0000259" key="2">
    <source>
        <dbReference type="PROSITE" id="PS50846"/>
    </source>
</evidence>
<evidence type="ECO:0000256" key="1">
    <source>
        <dbReference type="ARBA" id="ARBA00022723"/>
    </source>
</evidence>
<protein>
    <submittedName>
        <fullName evidence="3">Mercuric transport family protein</fullName>
    </submittedName>
</protein>
<dbReference type="PROSITE" id="PS01047">
    <property type="entry name" value="HMA_1"/>
    <property type="match status" value="1"/>
</dbReference>
<dbReference type="CDD" id="cd00371">
    <property type="entry name" value="HMA"/>
    <property type="match status" value="1"/>
</dbReference>
<evidence type="ECO:0000313" key="3">
    <source>
        <dbReference type="EMBL" id="VEF03431.1"/>
    </source>
</evidence>
<sequence length="71" mass="7272">MQTININVGGMTCGGCVKSVTKVLEALNGVEKAEVDLASASAKITFDPAKVQTAELVDAIEDAGFDASLSQ</sequence>
<proteinExistence type="predicted"/>
<dbReference type="InterPro" id="IPR001802">
    <property type="entry name" value="MerP/CopZ"/>
</dbReference>
<dbReference type="SUPFAM" id="SSF55008">
    <property type="entry name" value="HMA, heavy metal-associated domain"/>
    <property type="match status" value="1"/>
</dbReference>
<dbReference type="AlphaFoldDB" id="A0A1X3CYP1"/>
<dbReference type="GO" id="GO:0046872">
    <property type="term" value="F:metal ion binding"/>
    <property type="evidence" value="ECO:0007669"/>
    <property type="project" value="UniProtKB-KW"/>
</dbReference>
<dbReference type="STRING" id="493.BWD07_04690"/>
<dbReference type="PRINTS" id="PR00946">
    <property type="entry name" value="HGSCAVENGER"/>
</dbReference>
<keyword evidence="4" id="KW-1185">Reference proteome</keyword>
<organism evidence="3 4">
    <name type="scientific">Neisseria canis</name>
    <dbReference type="NCBI Taxonomy" id="493"/>
    <lineage>
        <taxon>Bacteria</taxon>
        <taxon>Pseudomonadati</taxon>
        <taxon>Pseudomonadota</taxon>
        <taxon>Betaproteobacteria</taxon>
        <taxon>Neisseriales</taxon>
        <taxon>Neisseriaceae</taxon>
        <taxon>Neisseria</taxon>
    </lineage>
</organism>